<proteinExistence type="predicted"/>
<dbReference type="GO" id="GO:0009279">
    <property type="term" value="C:cell outer membrane"/>
    <property type="evidence" value="ECO:0007669"/>
    <property type="project" value="UniProtKB-SubCell"/>
</dbReference>
<sequence length="515" mass="57578">MPNAPHSASPRRAPLRTLIAAATAVMLTACANIRPVPLNAQDLQPVNVSDRSAMVQDVEPLSGPLTLEEAQARALKYNLERRAKLMEEALALRQLDVTQLDMLPKLVAQAGYGWRNNDRISQSRNAENGDLSPSRFISQERTHALSDLTVSWSLLDYGLGRVAAHQQADRVLIAGERRRKAMHVLMQDVRTAYWRAASAQKLRDDVARTITMAEEALDDSRKAESERLRNPIDALRYQRQVLENLRLLEAINQELASANIELGTLINAPIGGTIRIADVDQATTTPRTLELDIGTMEELALQQNADLREQHYNGRVAREEVRRTLVRLFPNISLNYGYKYDSDRYLVHNDWQEAGVQMSFNLFNLLTADTQMKLARAGVALAEQRRVATQMAVVTQVHLARLQLVNAHKQFVRADAIYLTDQKITEHTRNREQALAQSKLDRVSNEVSTILSLLRRYQALAQVQAAESRLLASIGAEPAIGSTDDVSLPELVQQIRRGTDMSLRSQPAQTVKVGS</sequence>
<dbReference type="EMBL" id="CP029210">
    <property type="protein sequence ID" value="AWI52818.1"/>
    <property type="molecule type" value="Genomic_DNA"/>
</dbReference>
<evidence type="ECO:0000313" key="7">
    <source>
        <dbReference type="EMBL" id="AWI52818.1"/>
    </source>
</evidence>
<dbReference type="RefSeq" id="WP_109035259.1">
    <property type="nucleotide sequence ID" value="NZ_CP029210.1"/>
</dbReference>
<dbReference type="GO" id="GO:0015288">
    <property type="term" value="F:porin activity"/>
    <property type="evidence" value="ECO:0007669"/>
    <property type="project" value="TreeGrafter"/>
</dbReference>
<dbReference type="InterPro" id="IPR051906">
    <property type="entry name" value="TolC-like"/>
</dbReference>
<dbReference type="GO" id="GO:1990281">
    <property type="term" value="C:efflux pump complex"/>
    <property type="evidence" value="ECO:0007669"/>
    <property type="project" value="TreeGrafter"/>
</dbReference>
<feature type="signal peptide" evidence="6">
    <location>
        <begin position="1"/>
        <end position="31"/>
    </location>
</feature>
<organism evidence="7 8">
    <name type="scientific">Aquabacterium olei</name>
    <dbReference type="NCBI Taxonomy" id="1296669"/>
    <lineage>
        <taxon>Bacteria</taxon>
        <taxon>Pseudomonadati</taxon>
        <taxon>Pseudomonadota</taxon>
        <taxon>Betaproteobacteria</taxon>
        <taxon>Burkholderiales</taxon>
        <taxon>Aquabacterium</taxon>
    </lineage>
</organism>
<evidence type="ECO:0000313" key="8">
    <source>
        <dbReference type="Proteomes" id="UP000244892"/>
    </source>
</evidence>
<keyword evidence="4" id="KW-0472">Membrane</keyword>
<evidence type="ECO:0000256" key="2">
    <source>
        <dbReference type="ARBA" id="ARBA00022452"/>
    </source>
</evidence>
<keyword evidence="2" id="KW-1134">Transmembrane beta strand</keyword>
<dbReference type="PANTHER" id="PTHR30026:SF20">
    <property type="entry name" value="OUTER MEMBRANE PROTEIN TOLC"/>
    <property type="match status" value="1"/>
</dbReference>
<reference evidence="7 8" key="1">
    <citation type="submission" date="2018-05" db="EMBL/GenBank/DDBJ databases">
        <title>complete genome sequence of Aquabacterium olei NBRC 110486.</title>
        <authorList>
            <person name="Tang B."/>
            <person name="Chang J."/>
            <person name="Zhang L."/>
            <person name="Yang H."/>
        </authorList>
    </citation>
    <scope>NUCLEOTIDE SEQUENCE [LARGE SCALE GENOMIC DNA]</scope>
    <source>
        <strain evidence="7 8">NBRC 110486</strain>
    </source>
</reference>
<gene>
    <name evidence="7" type="ORF">DEH84_04830</name>
</gene>
<dbReference type="KEGG" id="aon:DEH84_04830"/>
<keyword evidence="5" id="KW-0998">Cell outer membrane</keyword>
<dbReference type="GO" id="GO:0015562">
    <property type="term" value="F:efflux transmembrane transporter activity"/>
    <property type="evidence" value="ECO:0007669"/>
    <property type="project" value="InterPro"/>
</dbReference>
<keyword evidence="3" id="KW-0812">Transmembrane</keyword>
<keyword evidence="6" id="KW-0732">Signal</keyword>
<comment type="subcellular location">
    <subcellularLocation>
        <location evidence="1">Cell outer membrane</location>
    </subcellularLocation>
</comment>
<dbReference type="OrthoDB" id="9764652at2"/>
<dbReference type="Gene3D" id="1.20.1600.10">
    <property type="entry name" value="Outer membrane efflux proteins (OEP)"/>
    <property type="match status" value="1"/>
</dbReference>
<protein>
    <submittedName>
        <fullName evidence="7">Transporter</fullName>
    </submittedName>
</protein>
<evidence type="ECO:0000256" key="5">
    <source>
        <dbReference type="ARBA" id="ARBA00023237"/>
    </source>
</evidence>
<feature type="chain" id="PRO_5015879055" evidence="6">
    <location>
        <begin position="32"/>
        <end position="515"/>
    </location>
</feature>
<name>A0A2U8FPP5_9BURK</name>
<evidence type="ECO:0000256" key="1">
    <source>
        <dbReference type="ARBA" id="ARBA00004442"/>
    </source>
</evidence>
<dbReference type="AlphaFoldDB" id="A0A2U8FPP5"/>
<evidence type="ECO:0000256" key="4">
    <source>
        <dbReference type="ARBA" id="ARBA00023136"/>
    </source>
</evidence>
<dbReference type="Proteomes" id="UP000244892">
    <property type="component" value="Chromosome"/>
</dbReference>
<accession>A0A2U8FPP5</accession>
<keyword evidence="8" id="KW-1185">Reference proteome</keyword>
<dbReference type="SUPFAM" id="SSF56954">
    <property type="entry name" value="Outer membrane efflux proteins (OEP)"/>
    <property type="match status" value="1"/>
</dbReference>
<evidence type="ECO:0000256" key="6">
    <source>
        <dbReference type="SAM" id="SignalP"/>
    </source>
</evidence>
<dbReference type="PANTHER" id="PTHR30026">
    <property type="entry name" value="OUTER MEMBRANE PROTEIN TOLC"/>
    <property type="match status" value="1"/>
</dbReference>
<evidence type="ECO:0000256" key="3">
    <source>
        <dbReference type="ARBA" id="ARBA00022692"/>
    </source>
</evidence>